<proteinExistence type="predicted"/>
<evidence type="ECO:0000313" key="1">
    <source>
        <dbReference type="EMBL" id="QJW89966.1"/>
    </source>
</evidence>
<accession>A0A6M5Y9C2</accession>
<dbReference type="KEGG" id="stae:HNV11_11555"/>
<reference evidence="1 2" key="1">
    <citation type="submission" date="2020-05" db="EMBL/GenBank/DDBJ databases">
        <title>Genome sequencing of Spirosoma sp. TS118.</title>
        <authorList>
            <person name="Lee J.-H."/>
            <person name="Jeong S."/>
            <person name="Zhao L."/>
            <person name="Jung J.-H."/>
            <person name="Kim M.-K."/>
            <person name="Lim S."/>
        </authorList>
    </citation>
    <scope>NUCLEOTIDE SEQUENCE [LARGE SCALE GENOMIC DNA]</scope>
    <source>
        <strain evidence="1 2">TS118</strain>
    </source>
</reference>
<evidence type="ECO:0000313" key="2">
    <source>
        <dbReference type="Proteomes" id="UP000502756"/>
    </source>
</evidence>
<dbReference type="RefSeq" id="WP_171739810.1">
    <property type="nucleotide sequence ID" value="NZ_CP053435.1"/>
</dbReference>
<dbReference type="GO" id="GO:0004601">
    <property type="term" value="F:peroxidase activity"/>
    <property type="evidence" value="ECO:0007669"/>
    <property type="project" value="InterPro"/>
</dbReference>
<dbReference type="InterPro" id="IPR036938">
    <property type="entry name" value="PAP2/HPO_sf"/>
</dbReference>
<dbReference type="AlphaFoldDB" id="A0A6M5Y9C2"/>
<dbReference type="Gene3D" id="1.10.606.10">
    <property type="entry name" value="Vanadium-containing Chloroperoxidase, domain 2"/>
    <property type="match status" value="1"/>
</dbReference>
<name>A0A6M5Y9C2_9BACT</name>
<dbReference type="Proteomes" id="UP000502756">
    <property type="component" value="Chromosome"/>
</dbReference>
<dbReference type="InterPro" id="IPR016119">
    <property type="entry name" value="Br/Cl_peroxidase_C"/>
</dbReference>
<gene>
    <name evidence="1" type="ORF">HNV11_11555</name>
</gene>
<keyword evidence="2" id="KW-1185">Reference proteome</keyword>
<protein>
    <submittedName>
        <fullName evidence="1">Uncharacterized protein</fullName>
    </submittedName>
</protein>
<dbReference type="SUPFAM" id="SSF48317">
    <property type="entry name" value="Acid phosphatase/Vanadium-dependent haloperoxidase"/>
    <property type="match status" value="1"/>
</dbReference>
<organism evidence="1 2">
    <name type="scientific">Spirosoma taeanense</name>
    <dbReference type="NCBI Taxonomy" id="2735870"/>
    <lineage>
        <taxon>Bacteria</taxon>
        <taxon>Pseudomonadati</taxon>
        <taxon>Bacteroidota</taxon>
        <taxon>Cytophagia</taxon>
        <taxon>Cytophagales</taxon>
        <taxon>Cytophagaceae</taxon>
        <taxon>Spirosoma</taxon>
    </lineage>
</organism>
<dbReference type="EMBL" id="CP053435">
    <property type="protein sequence ID" value="QJW89966.1"/>
    <property type="molecule type" value="Genomic_DNA"/>
</dbReference>
<sequence length="74" mass="8252">MDYAQACGRSLNLTVGHERNKLALNLSIGRNAAGIHYRIHCVLGEQVTIGLLEEQESNYNKPFSGFWLTASMDQ</sequence>